<dbReference type="InterPro" id="IPR001387">
    <property type="entry name" value="Cro/C1-type_HTH"/>
</dbReference>
<dbReference type="PROSITE" id="PS50943">
    <property type="entry name" value="HTH_CROC1"/>
    <property type="match status" value="1"/>
</dbReference>
<dbReference type="Gene3D" id="1.25.40.10">
    <property type="entry name" value="Tetratricopeptide repeat domain"/>
    <property type="match status" value="1"/>
</dbReference>
<keyword evidence="3" id="KW-1185">Reference proteome</keyword>
<dbReference type="SUPFAM" id="SSF48452">
    <property type="entry name" value="TPR-like"/>
    <property type="match status" value="1"/>
</dbReference>
<comment type="caution">
    <text evidence="2">The sequence shown here is derived from an EMBL/GenBank/DDBJ whole genome shotgun (WGS) entry which is preliminary data.</text>
</comment>
<dbReference type="Proteomes" id="UP000051999">
    <property type="component" value="Unassembled WGS sequence"/>
</dbReference>
<dbReference type="STRING" id="1114972.FD35_GL001802"/>
<accession>A0A0R1RDY8</accession>
<feature type="domain" description="HTH cro/C1-type" evidence="1">
    <location>
        <begin position="1"/>
        <end position="45"/>
    </location>
</feature>
<dbReference type="AlphaFoldDB" id="A0A0R1RDY8"/>
<dbReference type="InterPro" id="IPR053163">
    <property type="entry name" value="HTH-type_regulator_Rgg"/>
</dbReference>
<dbReference type="eggNOG" id="COG1396">
    <property type="taxonomic scope" value="Bacteria"/>
</dbReference>
<sequence length="273" mass="30575">MNQQQLAEGICMQSTISAIEKGTVAPTIDILASICQRLDLTVNDVLTEFNSDLIDPQEKVLENVETSLYQSQVSIAKKQLNTLKRNTLSKGEQSAMYYFLLGNILLVQKDPDPEEARFNFTLAQESIETAGSSVLSALIASSIAVSHALQNKVERARHFFDIAFKDITELPATSRKDTLRILHALSNISQFYSTEKNYTTSDKVAEYALTLARTNHLSDYVENFSYILGYNLNQKPSSPKNKRRINELMHDAKSFASYNGNSLILTKVDHILS</sequence>
<dbReference type="InterPro" id="IPR010982">
    <property type="entry name" value="Lambda_DNA-bd_dom_sf"/>
</dbReference>
<dbReference type="PATRIC" id="fig|1114972.6.peg.1837"/>
<dbReference type="Pfam" id="PF01381">
    <property type="entry name" value="HTH_3"/>
    <property type="match status" value="1"/>
</dbReference>
<gene>
    <name evidence="2" type="ORF">FD35_GL001802</name>
</gene>
<dbReference type="PANTHER" id="PTHR37038:SF14">
    <property type="entry name" value="TRANSCRIPTIONAL ACTIVATOR"/>
    <property type="match status" value="1"/>
</dbReference>
<dbReference type="GO" id="GO:0003677">
    <property type="term" value="F:DNA binding"/>
    <property type="evidence" value="ECO:0007669"/>
    <property type="project" value="InterPro"/>
</dbReference>
<dbReference type="PANTHER" id="PTHR37038">
    <property type="entry name" value="TRANSCRIPTIONAL REGULATOR-RELATED"/>
    <property type="match status" value="1"/>
</dbReference>
<dbReference type="CDD" id="cd00093">
    <property type="entry name" value="HTH_XRE"/>
    <property type="match status" value="1"/>
</dbReference>
<reference evidence="2 3" key="1">
    <citation type="journal article" date="2015" name="Genome Announc.">
        <title>Expanding the biotechnology potential of lactobacilli through comparative genomics of 213 strains and associated genera.</title>
        <authorList>
            <person name="Sun Z."/>
            <person name="Harris H.M."/>
            <person name="McCann A."/>
            <person name="Guo C."/>
            <person name="Argimon S."/>
            <person name="Zhang W."/>
            <person name="Yang X."/>
            <person name="Jeffery I.B."/>
            <person name="Cooney J.C."/>
            <person name="Kagawa T.F."/>
            <person name="Liu W."/>
            <person name="Song Y."/>
            <person name="Salvetti E."/>
            <person name="Wrobel A."/>
            <person name="Rasinkangas P."/>
            <person name="Parkhill J."/>
            <person name="Rea M.C."/>
            <person name="O'Sullivan O."/>
            <person name="Ritari J."/>
            <person name="Douillard F.P."/>
            <person name="Paul Ross R."/>
            <person name="Yang R."/>
            <person name="Briner A.E."/>
            <person name="Felis G.E."/>
            <person name="de Vos W.M."/>
            <person name="Barrangou R."/>
            <person name="Klaenhammer T.R."/>
            <person name="Caufield P.W."/>
            <person name="Cui Y."/>
            <person name="Zhang H."/>
            <person name="O'Toole P.W."/>
        </authorList>
    </citation>
    <scope>NUCLEOTIDE SEQUENCE [LARGE SCALE GENOMIC DNA]</scope>
    <source>
        <strain evidence="2 3">DSM 15814</strain>
    </source>
</reference>
<evidence type="ECO:0000259" key="1">
    <source>
        <dbReference type="PROSITE" id="PS50943"/>
    </source>
</evidence>
<dbReference type="SUPFAM" id="SSF47413">
    <property type="entry name" value="lambda repressor-like DNA-binding domains"/>
    <property type="match status" value="1"/>
</dbReference>
<proteinExistence type="predicted"/>
<organism evidence="2 3">
    <name type="scientific">Furfurilactobacillus rossiae DSM 15814</name>
    <dbReference type="NCBI Taxonomy" id="1114972"/>
    <lineage>
        <taxon>Bacteria</taxon>
        <taxon>Bacillati</taxon>
        <taxon>Bacillota</taxon>
        <taxon>Bacilli</taxon>
        <taxon>Lactobacillales</taxon>
        <taxon>Lactobacillaceae</taxon>
        <taxon>Furfurilactobacillus</taxon>
    </lineage>
</organism>
<dbReference type="EMBL" id="AZFF01000030">
    <property type="protein sequence ID" value="KRL52906.1"/>
    <property type="molecule type" value="Genomic_DNA"/>
</dbReference>
<evidence type="ECO:0000313" key="2">
    <source>
        <dbReference type="EMBL" id="KRL52906.1"/>
    </source>
</evidence>
<protein>
    <recommendedName>
        <fullName evidence="1">HTH cro/C1-type domain-containing protein</fullName>
    </recommendedName>
</protein>
<name>A0A0R1RDY8_9LACO</name>
<evidence type="ECO:0000313" key="3">
    <source>
        <dbReference type="Proteomes" id="UP000051999"/>
    </source>
</evidence>
<dbReference type="InterPro" id="IPR011990">
    <property type="entry name" value="TPR-like_helical_dom_sf"/>
</dbReference>